<dbReference type="EMBL" id="MCFA01000054">
    <property type="protein sequence ID" value="ORY12082.1"/>
    <property type="molecule type" value="Genomic_DNA"/>
</dbReference>
<name>A0A1Y1ZPB5_9PLEO</name>
<gene>
    <name evidence="1" type="ORF">BCR34DRAFT_663984</name>
</gene>
<protein>
    <submittedName>
        <fullName evidence="1">Uncharacterized protein</fullName>
    </submittedName>
</protein>
<evidence type="ECO:0000313" key="1">
    <source>
        <dbReference type="EMBL" id="ORY12082.1"/>
    </source>
</evidence>
<organism evidence="1 2">
    <name type="scientific">Clohesyomyces aquaticus</name>
    <dbReference type="NCBI Taxonomy" id="1231657"/>
    <lineage>
        <taxon>Eukaryota</taxon>
        <taxon>Fungi</taxon>
        <taxon>Dikarya</taxon>
        <taxon>Ascomycota</taxon>
        <taxon>Pezizomycotina</taxon>
        <taxon>Dothideomycetes</taxon>
        <taxon>Pleosporomycetidae</taxon>
        <taxon>Pleosporales</taxon>
        <taxon>Lindgomycetaceae</taxon>
        <taxon>Clohesyomyces</taxon>
    </lineage>
</organism>
<keyword evidence="2" id="KW-1185">Reference proteome</keyword>
<reference evidence="1 2" key="1">
    <citation type="submission" date="2016-07" db="EMBL/GenBank/DDBJ databases">
        <title>Pervasive Adenine N6-methylation of Active Genes in Fungi.</title>
        <authorList>
            <consortium name="DOE Joint Genome Institute"/>
            <person name="Mondo S.J."/>
            <person name="Dannebaum R.O."/>
            <person name="Kuo R.C."/>
            <person name="Labutti K."/>
            <person name="Haridas S."/>
            <person name="Kuo A."/>
            <person name="Salamov A."/>
            <person name="Ahrendt S.R."/>
            <person name="Lipzen A."/>
            <person name="Sullivan W."/>
            <person name="Andreopoulos W.B."/>
            <person name="Clum A."/>
            <person name="Lindquist E."/>
            <person name="Daum C."/>
            <person name="Ramamoorthy G.K."/>
            <person name="Gryganskyi A."/>
            <person name="Culley D."/>
            <person name="Magnuson J.K."/>
            <person name="James T.Y."/>
            <person name="O'Malley M.A."/>
            <person name="Stajich J.E."/>
            <person name="Spatafora J.W."/>
            <person name="Visel A."/>
            <person name="Grigoriev I.V."/>
        </authorList>
    </citation>
    <scope>NUCLEOTIDE SEQUENCE [LARGE SCALE GENOMIC DNA]</scope>
    <source>
        <strain evidence="1 2">CBS 115471</strain>
    </source>
</reference>
<dbReference type="Proteomes" id="UP000193144">
    <property type="component" value="Unassembled WGS sequence"/>
</dbReference>
<comment type="caution">
    <text evidence="1">The sequence shown here is derived from an EMBL/GenBank/DDBJ whole genome shotgun (WGS) entry which is preliminary data.</text>
</comment>
<sequence length="188" mass="19873">MSKKGLKSISSETRSIGTLSFTTAFLNVPASRALARNSPAGSCMVLYHVSASPTVPQRALKPGGKGGAGVKVVGTVVYKGDPDASQWDGDSWAGFPDVMVYEVSKLAREGEESGMRAGGFRVVRPGAVCPSRLVVIEVNRVHFVGWSIECQGLGFVVRRGQRSCHLILGNNPRGGGEGEKGLFRVVVV</sequence>
<dbReference type="AlphaFoldDB" id="A0A1Y1ZPB5"/>
<evidence type="ECO:0000313" key="2">
    <source>
        <dbReference type="Proteomes" id="UP000193144"/>
    </source>
</evidence>
<proteinExistence type="predicted"/>
<accession>A0A1Y1ZPB5</accession>